<evidence type="ECO:0000256" key="12">
    <source>
        <dbReference type="SAM" id="MobiDB-lite"/>
    </source>
</evidence>
<comment type="similarity">
    <text evidence="2 7 8">In the C-terminal section; belongs to the purine/pyrimidine phosphoribosyltransferase family.</text>
</comment>
<feature type="domain" description="Glutamine amidotransferase type-2" evidence="13">
    <location>
        <begin position="33"/>
        <end position="253"/>
    </location>
</feature>
<evidence type="ECO:0000256" key="7">
    <source>
        <dbReference type="HAMAP-Rule" id="MF_01931"/>
    </source>
</evidence>
<dbReference type="PANTHER" id="PTHR11907">
    <property type="entry name" value="AMIDOPHOSPHORIBOSYLTRANSFERASE"/>
    <property type="match status" value="1"/>
</dbReference>
<dbReference type="GO" id="GO:0051539">
    <property type="term" value="F:4 iron, 4 sulfur cluster binding"/>
    <property type="evidence" value="ECO:0007669"/>
    <property type="project" value="UniProtKB-KW"/>
</dbReference>
<reference evidence="14 15" key="1">
    <citation type="submission" date="2019-10" db="EMBL/GenBank/DDBJ databases">
        <title>Extracellular Electron Transfer in a Candidatus Methanoperedens spp. Enrichment Culture.</title>
        <authorList>
            <person name="Berger S."/>
            <person name="Rangel Shaw D."/>
            <person name="Berben T."/>
            <person name="In 'T Zandt M."/>
            <person name="Frank J."/>
            <person name="Reimann J."/>
            <person name="Jetten M.S.M."/>
            <person name="Welte C.U."/>
        </authorList>
    </citation>
    <scope>NUCLEOTIDE SEQUENCE [LARGE SCALE GENOMIC DNA]</scope>
    <source>
        <strain evidence="14">SB12</strain>
    </source>
</reference>
<dbReference type="EC" id="2.4.2.14" evidence="7"/>
<evidence type="ECO:0000256" key="2">
    <source>
        <dbReference type="ARBA" id="ARBA00010138"/>
    </source>
</evidence>
<evidence type="ECO:0000256" key="8">
    <source>
        <dbReference type="PIRNR" id="PIRNR000485"/>
    </source>
</evidence>
<dbReference type="GO" id="GO:0006189">
    <property type="term" value="P:'de novo' IMP biosynthetic process"/>
    <property type="evidence" value="ECO:0007669"/>
    <property type="project" value="UniProtKB-UniRule"/>
</dbReference>
<dbReference type="GO" id="GO:0000287">
    <property type="term" value="F:magnesium ion binding"/>
    <property type="evidence" value="ECO:0007669"/>
    <property type="project" value="UniProtKB-UniRule"/>
</dbReference>
<comment type="cofactor">
    <cofactor evidence="7 11">
        <name>[4Fe-4S] cluster</name>
        <dbReference type="ChEBI" id="CHEBI:49883"/>
    </cofactor>
    <text evidence="7 11">Binds 1 [4Fe-4S] cluster per subunit.</text>
</comment>
<dbReference type="NCBIfam" id="TIGR01134">
    <property type="entry name" value="purF"/>
    <property type="match status" value="1"/>
</dbReference>
<comment type="caution">
    <text evidence="14">The sequence shown here is derived from an EMBL/GenBank/DDBJ whole genome shotgun (WGS) entry which is preliminary data.</text>
</comment>
<feature type="binding site" evidence="7 11">
    <location>
        <position position="269"/>
    </location>
    <ligand>
        <name>[4Fe-4S] cluster</name>
        <dbReference type="ChEBI" id="CHEBI:49883"/>
    </ligand>
</feature>
<dbReference type="InterPro" id="IPR017932">
    <property type="entry name" value="GATase_2_dom"/>
</dbReference>
<evidence type="ECO:0000313" key="15">
    <source>
        <dbReference type="Proteomes" id="UP000460298"/>
    </source>
</evidence>
<dbReference type="Pfam" id="PF00156">
    <property type="entry name" value="Pribosyltran"/>
    <property type="match status" value="1"/>
</dbReference>
<dbReference type="AlphaFoldDB" id="A0A833H518"/>
<dbReference type="Gene3D" id="3.40.50.2020">
    <property type="match status" value="1"/>
</dbReference>
<dbReference type="GO" id="GO:0004044">
    <property type="term" value="F:amidophosphoribosyltransferase activity"/>
    <property type="evidence" value="ECO:0007669"/>
    <property type="project" value="UniProtKB-UniRule"/>
</dbReference>
<keyword evidence="6 7" id="KW-0315">Glutamine amidotransferase</keyword>
<evidence type="ECO:0000259" key="13">
    <source>
        <dbReference type="PROSITE" id="PS51278"/>
    </source>
</evidence>
<organism evidence="14 15">
    <name type="scientific">Leptonema illini</name>
    <dbReference type="NCBI Taxonomy" id="183"/>
    <lineage>
        <taxon>Bacteria</taxon>
        <taxon>Pseudomonadati</taxon>
        <taxon>Spirochaetota</taxon>
        <taxon>Spirochaetia</taxon>
        <taxon>Leptospirales</taxon>
        <taxon>Leptospiraceae</taxon>
        <taxon>Leptonema</taxon>
    </lineage>
</organism>
<comment type="catalytic activity">
    <reaction evidence="7 8">
        <text>5-phospho-beta-D-ribosylamine + L-glutamate + diphosphate = 5-phospho-alpha-D-ribose 1-diphosphate + L-glutamine + H2O</text>
        <dbReference type="Rhea" id="RHEA:14905"/>
        <dbReference type="ChEBI" id="CHEBI:15377"/>
        <dbReference type="ChEBI" id="CHEBI:29985"/>
        <dbReference type="ChEBI" id="CHEBI:33019"/>
        <dbReference type="ChEBI" id="CHEBI:58017"/>
        <dbReference type="ChEBI" id="CHEBI:58359"/>
        <dbReference type="ChEBI" id="CHEBI:58681"/>
        <dbReference type="EC" id="2.4.2.14"/>
    </reaction>
</comment>
<evidence type="ECO:0000256" key="5">
    <source>
        <dbReference type="ARBA" id="ARBA00022755"/>
    </source>
</evidence>
<dbReference type="UniPathway" id="UPA00074">
    <property type="reaction ID" value="UER00124"/>
</dbReference>
<keyword evidence="3 7" id="KW-0328">Glycosyltransferase</keyword>
<dbReference type="SUPFAM" id="SSF53271">
    <property type="entry name" value="PRTase-like"/>
    <property type="match status" value="1"/>
</dbReference>
<feature type="region of interest" description="Disordered" evidence="12">
    <location>
        <begin position="1"/>
        <end position="24"/>
    </location>
</feature>
<keyword evidence="7 10" id="KW-0460">Magnesium</keyword>
<protein>
    <recommendedName>
        <fullName evidence="7">Amidophosphoribosyltransferase</fullName>
        <shortName evidence="7">ATase</shortName>
        <ecNumber evidence="7">2.4.2.14</ecNumber>
    </recommendedName>
    <alternativeName>
        <fullName evidence="7">Glutamine phosphoribosylpyrophosphate amidotransferase</fullName>
        <shortName evidence="7">GPATase</shortName>
    </alternativeName>
</protein>
<keyword evidence="7 11" id="KW-0408">Iron</keyword>
<comment type="pathway">
    <text evidence="1 7 8">Purine metabolism; IMP biosynthesis via de novo pathway; N(1)-(5-phospho-D-ribosyl)glycinamide from 5-phospho-alpha-D-ribose 1-diphosphate: step 1/2.</text>
</comment>
<evidence type="ECO:0000256" key="9">
    <source>
        <dbReference type="PIRSR" id="PIRSR000485-1"/>
    </source>
</evidence>
<evidence type="ECO:0000256" key="1">
    <source>
        <dbReference type="ARBA" id="ARBA00005209"/>
    </source>
</evidence>
<keyword evidence="4 7" id="KW-0808">Transferase</keyword>
<evidence type="ECO:0000256" key="11">
    <source>
        <dbReference type="PIRSR" id="PIRSR000485-3"/>
    </source>
</evidence>
<dbReference type="HAMAP" id="MF_01931">
    <property type="entry name" value="PurF"/>
    <property type="match status" value="1"/>
</dbReference>
<dbReference type="InterPro" id="IPR035584">
    <property type="entry name" value="PurF_N"/>
</dbReference>
<dbReference type="Proteomes" id="UP000460298">
    <property type="component" value="Unassembled WGS sequence"/>
</dbReference>
<keyword evidence="7 11" id="KW-0411">Iron-sulfur</keyword>
<proteinExistence type="inferred from homology"/>
<keyword evidence="7" id="KW-0004">4Fe-4S</keyword>
<dbReference type="GO" id="GO:0009113">
    <property type="term" value="P:purine nucleobase biosynthetic process"/>
    <property type="evidence" value="ECO:0007669"/>
    <property type="project" value="UniProtKB-UniRule"/>
</dbReference>
<dbReference type="InterPro" id="IPR000836">
    <property type="entry name" value="PRTase_dom"/>
</dbReference>
<gene>
    <name evidence="7" type="primary">purF</name>
    <name evidence="14" type="ORF">F9K24_00245</name>
</gene>
<dbReference type="Pfam" id="PF13537">
    <property type="entry name" value="GATase_7"/>
    <property type="match status" value="1"/>
</dbReference>
<dbReference type="InterPro" id="IPR029055">
    <property type="entry name" value="Ntn_hydrolases_N"/>
</dbReference>
<dbReference type="PROSITE" id="PS51278">
    <property type="entry name" value="GATASE_TYPE_2"/>
    <property type="match status" value="1"/>
</dbReference>
<dbReference type="CDD" id="cd06223">
    <property type="entry name" value="PRTases_typeI"/>
    <property type="match status" value="1"/>
</dbReference>
<dbReference type="PIRSF" id="PIRSF000485">
    <property type="entry name" value="Amd_phspho_trans"/>
    <property type="match status" value="1"/>
</dbReference>
<dbReference type="InterPro" id="IPR005854">
    <property type="entry name" value="PurF"/>
</dbReference>
<evidence type="ECO:0000256" key="3">
    <source>
        <dbReference type="ARBA" id="ARBA00022676"/>
    </source>
</evidence>
<feature type="active site" description="Nucleophile" evidence="7 9">
    <location>
        <position position="33"/>
    </location>
</feature>
<evidence type="ECO:0000256" key="6">
    <source>
        <dbReference type="ARBA" id="ARBA00022962"/>
    </source>
</evidence>
<feature type="binding site" evidence="7 10">
    <location>
        <position position="316"/>
    </location>
    <ligand>
        <name>Mg(2+)</name>
        <dbReference type="ChEBI" id="CHEBI:18420"/>
    </ligand>
</feature>
<accession>A0A833H518</accession>
<comment type="function">
    <text evidence="7">Catalyzes the formation of phosphoribosylamine from phosphoribosylpyrophosphate (PRPP) and glutamine.</text>
</comment>
<name>A0A833H518_9LEPT</name>
<dbReference type="Gene3D" id="3.60.20.10">
    <property type="entry name" value="Glutamine Phosphoribosylpyrophosphate, subunit 1, domain 1"/>
    <property type="match status" value="1"/>
</dbReference>
<dbReference type="InterPro" id="IPR029057">
    <property type="entry name" value="PRTase-like"/>
</dbReference>
<keyword evidence="7 10" id="KW-0479">Metal-binding</keyword>
<evidence type="ECO:0000313" key="14">
    <source>
        <dbReference type="EMBL" id="KAB2935190.1"/>
    </source>
</evidence>
<evidence type="ECO:0000256" key="4">
    <source>
        <dbReference type="ARBA" id="ARBA00022679"/>
    </source>
</evidence>
<feature type="binding site" evidence="7 11">
    <location>
        <position position="472"/>
    </location>
    <ligand>
        <name>[4Fe-4S] cluster</name>
        <dbReference type="ChEBI" id="CHEBI:49883"/>
    </ligand>
</feature>
<keyword evidence="5 7" id="KW-0658">Purine biosynthesis</keyword>
<dbReference type="EMBL" id="WBUI01000001">
    <property type="protein sequence ID" value="KAB2935190.1"/>
    <property type="molecule type" value="Genomic_DNA"/>
</dbReference>
<feature type="binding site" evidence="7 11">
    <location>
        <position position="415"/>
    </location>
    <ligand>
        <name>[4Fe-4S] cluster</name>
        <dbReference type="ChEBI" id="CHEBI:49883"/>
    </ligand>
</feature>
<dbReference type="SUPFAM" id="SSF56235">
    <property type="entry name" value="N-terminal nucleophile aminohydrolases (Ntn hydrolases)"/>
    <property type="match status" value="1"/>
</dbReference>
<feature type="binding site" evidence="7 11">
    <location>
        <position position="469"/>
    </location>
    <ligand>
        <name>[4Fe-4S] cluster</name>
        <dbReference type="ChEBI" id="CHEBI:49883"/>
    </ligand>
</feature>
<feature type="binding site" evidence="7 10">
    <location>
        <position position="379"/>
    </location>
    <ligand>
        <name>Mg(2+)</name>
        <dbReference type="ChEBI" id="CHEBI:18420"/>
    </ligand>
</feature>
<comment type="cofactor">
    <cofactor evidence="7 10">
        <name>Mg(2+)</name>
        <dbReference type="ChEBI" id="CHEBI:18420"/>
    </cofactor>
    <text evidence="7 10">Binds 1 Mg(2+) ion per subunit.</text>
</comment>
<feature type="binding site" evidence="7 10">
    <location>
        <position position="378"/>
    </location>
    <ligand>
        <name>Mg(2+)</name>
        <dbReference type="ChEBI" id="CHEBI:18420"/>
    </ligand>
</feature>
<evidence type="ECO:0000256" key="10">
    <source>
        <dbReference type="PIRSR" id="PIRSR000485-2"/>
    </source>
</evidence>
<dbReference type="CDD" id="cd00715">
    <property type="entry name" value="GPATase_N"/>
    <property type="match status" value="1"/>
</dbReference>
<sequence length="502" mass="56183">MKHSTSHRNCPSSGKTLCGRRRLPEDGKPKDECGVYGIFGSEEASNYTYLGLYALQHRGQESAGIVSSDGERLYRYAGMGQVAHVFEKEKLDQLYGHAAIGHNRYSTTGASFLRNAQPIRVDSNLGSFALAHNGNLVNGWDVRKELERNGSIFQTTVDSEVIFHLMARSGLTDFLDAFIAALRRIEGAYSLLVLTSTALYAARDPMGFRPLVMGRHKKSGAVVFASETCAFDITDVEYERDIEPGEIVRVTDQGVESFHPFGETPESLCIFENIYFSRPDSYIFNRSVYEVRKNLGRELALEHPVDADCVVAVPDSSVVAALGYAEQSGLPYVTGLIRSHYIGRTFIEPEQKIRDFGARIKYNVVRSAIEGKRIVLVDDSIMRGTTSRKLIKMMKNAGAKEIHMRISAPPTRFPCFYGIDIPTRNELIASSHTPEEIQKYLRVDSLGYMSVESALRAMEIPGVASNRWCDACFTGRYPILFDSSEYGNQKDLFTEFMIEEVR</sequence>